<reference evidence="9 10" key="1">
    <citation type="journal article" date="2015" name="Genome Announc.">
        <title>Expanding the biotechnology potential of lactobacilli through comparative genomics of 213 strains and associated genera.</title>
        <authorList>
            <person name="Sun Z."/>
            <person name="Harris H.M."/>
            <person name="McCann A."/>
            <person name="Guo C."/>
            <person name="Argimon S."/>
            <person name="Zhang W."/>
            <person name="Yang X."/>
            <person name="Jeffery I.B."/>
            <person name="Cooney J.C."/>
            <person name="Kagawa T.F."/>
            <person name="Liu W."/>
            <person name="Song Y."/>
            <person name="Salvetti E."/>
            <person name="Wrobel A."/>
            <person name="Rasinkangas P."/>
            <person name="Parkhill J."/>
            <person name="Rea M.C."/>
            <person name="O'Sullivan O."/>
            <person name="Ritari J."/>
            <person name="Douillard F.P."/>
            <person name="Paul Ross R."/>
            <person name="Yang R."/>
            <person name="Briner A.E."/>
            <person name="Felis G.E."/>
            <person name="de Vos W.M."/>
            <person name="Barrangou R."/>
            <person name="Klaenhammer T.R."/>
            <person name="Caufield P.W."/>
            <person name="Cui Y."/>
            <person name="Zhang H."/>
            <person name="O'Toole P.W."/>
        </authorList>
    </citation>
    <scope>NUCLEOTIDE SEQUENCE [LARGE SCALE GENOMIC DNA]</scope>
    <source>
        <strain evidence="9 10">DSM 20410</strain>
    </source>
</reference>
<feature type="domain" description="SMC hinge" evidence="8">
    <location>
        <begin position="512"/>
        <end position="631"/>
    </location>
</feature>
<evidence type="ECO:0000313" key="10">
    <source>
        <dbReference type="Proteomes" id="UP000051992"/>
    </source>
</evidence>
<dbReference type="GO" id="GO:0007062">
    <property type="term" value="P:sister chromatid cohesion"/>
    <property type="evidence" value="ECO:0007669"/>
    <property type="project" value="InterPro"/>
</dbReference>
<dbReference type="InterPro" id="IPR003395">
    <property type="entry name" value="RecF/RecN/SMC_N"/>
</dbReference>
<comment type="domain">
    <text evidence="7">Contains large globular domains required for ATP hydrolysis at each terminus and a third globular domain forming a flexible hinge near the middle of the molecule. These domains are separated by coiled-coil structures.</text>
</comment>
<dbReference type="PIRSF" id="PIRSF005719">
    <property type="entry name" value="SMC"/>
    <property type="match status" value="1"/>
</dbReference>
<evidence type="ECO:0000256" key="7">
    <source>
        <dbReference type="HAMAP-Rule" id="MF_01894"/>
    </source>
</evidence>
<evidence type="ECO:0000256" key="3">
    <source>
        <dbReference type="ARBA" id="ARBA00022741"/>
    </source>
</evidence>
<evidence type="ECO:0000313" key="9">
    <source>
        <dbReference type="EMBL" id="KRN46115.1"/>
    </source>
</evidence>
<dbReference type="InterPro" id="IPR027417">
    <property type="entry name" value="P-loop_NTPase"/>
</dbReference>
<sequence>MQGFKSFADRTQIDFMPGITGIVGPNGSGKSNIIEAIRWVMGEQSAKGLRGDKMADVIFGGTKTRAPLNRAEVGIVFDNQDHYLNSNFSEIEIKRLLYRNGDSKYLMNGKQVRLKDIQELFMDSGLGHESFSIISQGRVEHIFSAKAEDRRAIIEDVAGVYKYKQNKQQAGKKLADVQDNLARVTDILYELEQRIEPLAQQSAKAQDYKDQKQAFEQLDQSRLQIELTEWHQTLETTIAERDAQSVQQQTISETVTQAQTDLQKQKLALIDQRERQQQAQQALLEVTQRVEALAGEKRLQAEREQNQKQLVAATSQTLTERQAAAANLVQQLDQAKEAATQADSTLKALNEQAQQLSRSTDQAHLMALEKQLADLRPELVTALERLTTAKNNQHFAQQEHQRADAQTDRYQQRYQSLMDQIKTAKANLEAVQAQADQAQADLKLAQQALAEQQTQGQTAERQYQANREKWYERLQAQQHVQARVESLQRLNEQYDGYYQGVKQLMKQRNAFPGIQGVVAELIDVDPKYQLAIETALGAALQQVIVDTPNTAKQAIQYLSKHRLGRVTFLPMSTIKGRQLAPNLLQTAETQPGFLGTAADLVNMHAEFKQIKQQLLGTTVIVDDLDHANQMAHALGQRVRLVTLDGQVINAGGSMNGGASRNQQQGLLTQKNELADLTQQLTGLNQDVTTLEAAVKSDQAALNELTETFKAQQAQVLQLTEVQQQQTASLQKAQQDLTHLEKQQQSLQYDMQLAGVGENQDDKVLQEQLQSAQTQYDDVNQQLEATQTEMTTLQKSLEESNQALVEVQLAQKTAEADQQHAQEQVTNLTAQLKANTDAQAQLTDQLRDLNMDRDDVNQRIATELQAKQGEREQLVQRLTEIDKNLQNQQNAIDQKERAIEQLQGKQQHALAALNQLTARQTGLQTRIEQAQAQLEETYAVQYQPQAEATCADLPAIKNQLKLLKRGLDDIGDVNMNAITEYAEVKERYAFLNQQKQDLLDAHDDLSETMSEMDEEVKTRFKTTFDAVNGHFEQIFVKMFGGGQAKLYLEQPDNLLETGIDIKAQPPGKKFQQMSLLSGGEKALTAISLLFAILAVRPVPFVVLDETEAALDEANVDRFANYLQSVEQATQFIVITHRQGTMAACDVLYGVTMQEPGVSAMVSVNLNDA</sequence>
<comment type="similarity">
    <text evidence="7">Belongs to the SMC family.</text>
</comment>
<evidence type="ECO:0000256" key="2">
    <source>
        <dbReference type="ARBA" id="ARBA00022490"/>
    </source>
</evidence>
<dbReference type="GO" id="GO:0003677">
    <property type="term" value="F:DNA binding"/>
    <property type="evidence" value="ECO:0007669"/>
    <property type="project" value="UniProtKB-UniRule"/>
</dbReference>
<dbReference type="GO" id="GO:0005524">
    <property type="term" value="F:ATP binding"/>
    <property type="evidence" value="ECO:0007669"/>
    <property type="project" value="UniProtKB-UniRule"/>
</dbReference>
<dbReference type="GO" id="GO:0007059">
    <property type="term" value="P:chromosome segregation"/>
    <property type="evidence" value="ECO:0007669"/>
    <property type="project" value="UniProtKB-UniRule"/>
</dbReference>
<feature type="coiled-coil region" evidence="7">
    <location>
        <begin position="666"/>
        <end position="932"/>
    </location>
</feature>
<dbReference type="PATRIC" id="fig|1629.5.peg.1095"/>
<dbReference type="SUPFAM" id="SSF52540">
    <property type="entry name" value="P-loop containing nucleoside triphosphate hydrolases"/>
    <property type="match status" value="1"/>
</dbReference>
<dbReference type="InterPro" id="IPR024704">
    <property type="entry name" value="SMC"/>
</dbReference>
<feature type="coiled-coil region" evidence="7">
    <location>
        <begin position="400"/>
        <end position="462"/>
    </location>
</feature>
<feature type="coiled-coil region" evidence="7">
    <location>
        <begin position="174"/>
        <end position="218"/>
    </location>
</feature>
<dbReference type="SMART" id="SM00968">
    <property type="entry name" value="SMC_hinge"/>
    <property type="match status" value="1"/>
</dbReference>
<dbReference type="FunFam" id="3.40.50.300:FF:000901">
    <property type="entry name" value="Chromosome partition protein Smc"/>
    <property type="match status" value="1"/>
</dbReference>
<dbReference type="EMBL" id="JQBM01000003">
    <property type="protein sequence ID" value="KRN46115.1"/>
    <property type="molecule type" value="Genomic_DNA"/>
</dbReference>
<dbReference type="Gene3D" id="1.20.1060.20">
    <property type="match status" value="1"/>
</dbReference>
<dbReference type="InterPro" id="IPR010935">
    <property type="entry name" value="SMC_hinge"/>
</dbReference>
<protein>
    <recommendedName>
        <fullName evidence="7">Chromosome partition protein Smc</fullName>
    </recommendedName>
</protein>
<accession>A0A0R2GZG0</accession>
<evidence type="ECO:0000256" key="6">
    <source>
        <dbReference type="ARBA" id="ARBA00023125"/>
    </source>
</evidence>
<dbReference type="GO" id="GO:0005694">
    <property type="term" value="C:chromosome"/>
    <property type="evidence" value="ECO:0007669"/>
    <property type="project" value="InterPro"/>
</dbReference>
<dbReference type="GO" id="GO:0030261">
    <property type="term" value="P:chromosome condensation"/>
    <property type="evidence" value="ECO:0007669"/>
    <property type="project" value="InterPro"/>
</dbReference>
<comment type="subunit">
    <text evidence="7">Homodimer.</text>
</comment>
<dbReference type="Pfam" id="PF06470">
    <property type="entry name" value="SMC_hinge"/>
    <property type="match status" value="1"/>
</dbReference>
<comment type="subcellular location">
    <subcellularLocation>
        <location evidence="1 7">Cytoplasm</location>
    </subcellularLocation>
</comment>
<evidence type="ECO:0000256" key="5">
    <source>
        <dbReference type="ARBA" id="ARBA00023054"/>
    </source>
</evidence>
<keyword evidence="5 7" id="KW-0175">Coiled coil</keyword>
<feature type="coiled-coil region" evidence="7">
    <location>
        <begin position="973"/>
        <end position="1014"/>
    </location>
</feature>
<proteinExistence type="inferred from homology"/>
<evidence type="ECO:0000256" key="1">
    <source>
        <dbReference type="ARBA" id="ARBA00004496"/>
    </source>
</evidence>
<dbReference type="InterPro" id="IPR011890">
    <property type="entry name" value="SMC_prok"/>
</dbReference>
<gene>
    <name evidence="7" type="primary">smc</name>
    <name evidence="9" type="ORF">IV50_GL001088</name>
</gene>
<comment type="function">
    <text evidence="7">Required for chromosome condensation and partitioning.</text>
</comment>
<dbReference type="GO" id="GO:0005737">
    <property type="term" value="C:cytoplasm"/>
    <property type="evidence" value="ECO:0007669"/>
    <property type="project" value="UniProtKB-SubCell"/>
</dbReference>
<dbReference type="GO" id="GO:0016887">
    <property type="term" value="F:ATP hydrolysis activity"/>
    <property type="evidence" value="ECO:0007669"/>
    <property type="project" value="InterPro"/>
</dbReference>
<dbReference type="PANTHER" id="PTHR43977">
    <property type="entry name" value="STRUCTURAL MAINTENANCE OF CHROMOSOMES PROTEIN 3"/>
    <property type="match status" value="1"/>
</dbReference>
<keyword evidence="6 7" id="KW-0238">DNA-binding</keyword>
<feature type="binding site" evidence="7">
    <location>
        <begin position="25"/>
        <end position="32"/>
    </location>
    <ligand>
        <name>ATP</name>
        <dbReference type="ChEBI" id="CHEBI:30616"/>
    </ligand>
</feature>
<dbReference type="SUPFAM" id="SSF75553">
    <property type="entry name" value="Smc hinge domain"/>
    <property type="match status" value="1"/>
</dbReference>
<name>A0A0R2GZG0_WEIVI</name>
<dbReference type="GO" id="GO:0006260">
    <property type="term" value="P:DNA replication"/>
    <property type="evidence" value="ECO:0007669"/>
    <property type="project" value="UniProtKB-UniRule"/>
</dbReference>
<evidence type="ECO:0000259" key="8">
    <source>
        <dbReference type="SMART" id="SM00968"/>
    </source>
</evidence>
<comment type="caution">
    <text evidence="9">The sequence shown here is derived from an EMBL/GenBank/DDBJ whole genome shotgun (WGS) entry which is preliminary data.</text>
</comment>
<dbReference type="InterPro" id="IPR036277">
    <property type="entry name" value="SMC_hinge_sf"/>
</dbReference>
<dbReference type="NCBIfam" id="TIGR02168">
    <property type="entry name" value="SMC_prok_B"/>
    <property type="match status" value="1"/>
</dbReference>
<dbReference type="HAMAP" id="MF_01894">
    <property type="entry name" value="Smc_prok"/>
    <property type="match status" value="1"/>
</dbReference>
<organism evidence="9 10">
    <name type="scientific">Weissella viridescens</name>
    <name type="common">Lactobacillus viridescens</name>
    <dbReference type="NCBI Taxonomy" id="1629"/>
    <lineage>
        <taxon>Bacteria</taxon>
        <taxon>Bacillati</taxon>
        <taxon>Bacillota</taxon>
        <taxon>Bacilli</taxon>
        <taxon>Lactobacillales</taxon>
        <taxon>Lactobacillaceae</taxon>
        <taxon>Weissella</taxon>
    </lineage>
</organism>
<dbReference type="Gene3D" id="3.30.70.1620">
    <property type="match status" value="1"/>
</dbReference>
<feature type="coiled-coil region" evidence="7">
    <location>
        <begin position="296"/>
        <end position="359"/>
    </location>
</feature>
<keyword evidence="3 7" id="KW-0547">Nucleotide-binding</keyword>
<evidence type="ECO:0000256" key="4">
    <source>
        <dbReference type="ARBA" id="ARBA00022840"/>
    </source>
</evidence>
<dbReference type="Proteomes" id="UP000051992">
    <property type="component" value="Unassembled WGS sequence"/>
</dbReference>
<dbReference type="Gene3D" id="3.40.50.300">
    <property type="entry name" value="P-loop containing nucleotide triphosphate hydrolases"/>
    <property type="match status" value="2"/>
</dbReference>
<keyword evidence="4 7" id="KW-0067">ATP-binding</keyword>
<keyword evidence="2 7" id="KW-0963">Cytoplasm</keyword>
<dbReference type="Pfam" id="PF02463">
    <property type="entry name" value="SMC_N"/>
    <property type="match status" value="2"/>
</dbReference>
<keyword evidence="10" id="KW-1185">Reference proteome</keyword>
<dbReference type="AlphaFoldDB" id="A0A0R2GZG0"/>
<dbReference type="CDD" id="cd03278">
    <property type="entry name" value="ABC_SMC_barmotin"/>
    <property type="match status" value="2"/>
</dbReference>